<keyword evidence="3" id="KW-1185">Reference proteome</keyword>
<dbReference type="Proteomes" id="UP000265520">
    <property type="component" value="Unassembled WGS sequence"/>
</dbReference>
<dbReference type="AlphaFoldDB" id="A0A392VDX8"/>
<evidence type="ECO:0000313" key="3">
    <source>
        <dbReference type="Proteomes" id="UP000265520"/>
    </source>
</evidence>
<feature type="non-terminal residue" evidence="2">
    <location>
        <position position="31"/>
    </location>
</feature>
<proteinExistence type="predicted"/>
<reference evidence="2 3" key="1">
    <citation type="journal article" date="2018" name="Front. Plant Sci.">
        <title>Red Clover (Trifolium pratense) and Zigzag Clover (T. medium) - A Picture of Genomic Similarities and Differences.</title>
        <authorList>
            <person name="Dluhosova J."/>
            <person name="Istvanek J."/>
            <person name="Nedelnik J."/>
            <person name="Repkova J."/>
        </authorList>
    </citation>
    <scope>NUCLEOTIDE SEQUENCE [LARGE SCALE GENOMIC DNA]</scope>
    <source>
        <strain evidence="3">cv. 10/8</strain>
        <tissue evidence="2">Leaf</tissue>
    </source>
</reference>
<dbReference type="InterPro" id="IPR002083">
    <property type="entry name" value="MATH/TRAF_dom"/>
</dbReference>
<organism evidence="2 3">
    <name type="scientific">Trifolium medium</name>
    <dbReference type="NCBI Taxonomy" id="97028"/>
    <lineage>
        <taxon>Eukaryota</taxon>
        <taxon>Viridiplantae</taxon>
        <taxon>Streptophyta</taxon>
        <taxon>Embryophyta</taxon>
        <taxon>Tracheophyta</taxon>
        <taxon>Spermatophyta</taxon>
        <taxon>Magnoliopsida</taxon>
        <taxon>eudicotyledons</taxon>
        <taxon>Gunneridae</taxon>
        <taxon>Pentapetalae</taxon>
        <taxon>rosids</taxon>
        <taxon>fabids</taxon>
        <taxon>Fabales</taxon>
        <taxon>Fabaceae</taxon>
        <taxon>Papilionoideae</taxon>
        <taxon>50 kb inversion clade</taxon>
        <taxon>NPAAA clade</taxon>
        <taxon>Hologalegina</taxon>
        <taxon>IRL clade</taxon>
        <taxon>Trifolieae</taxon>
        <taxon>Trifolium</taxon>
    </lineage>
</organism>
<comment type="caution">
    <text evidence="2">The sequence shown here is derived from an EMBL/GenBank/DDBJ whole genome shotgun (WGS) entry which is preliminary data.</text>
</comment>
<sequence length="31" mass="3628">MGCQESTTEILEKFTWKIENFSSLNAEKIYS</sequence>
<dbReference type="EMBL" id="LXQA011108819">
    <property type="protein sequence ID" value="MCI85171.1"/>
    <property type="molecule type" value="Genomic_DNA"/>
</dbReference>
<dbReference type="PROSITE" id="PS50144">
    <property type="entry name" value="MATH"/>
    <property type="match status" value="1"/>
</dbReference>
<evidence type="ECO:0000313" key="2">
    <source>
        <dbReference type="EMBL" id="MCI85171.1"/>
    </source>
</evidence>
<evidence type="ECO:0000259" key="1">
    <source>
        <dbReference type="PROSITE" id="PS50144"/>
    </source>
</evidence>
<protein>
    <recommendedName>
        <fullName evidence="1">MATH domain-containing protein</fullName>
    </recommendedName>
</protein>
<name>A0A392VDX8_9FABA</name>
<feature type="domain" description="MATH" evidence="1">
    <location>
        <begin position="11"/>
        <end position="31"/>
    </location>
</feature>
<accession>A0A392VDX8</accession>